<gene>
    <name evidence="2" type="primary">Cs012_1</name>
    <name evidence="2" type="ORF">THRLUD_R02801</name>
</gene>
<evidence type="ECO:0000313" key="2">
    <source>
        <dbReference type="EMBL" id="NXA82680.1"/>
    </source>
</evidence>
<feature type="non-terminal residue" evidence="2">
    <location>
        <position position="1"/>
    </location>
</feature>
<dbReference type="Proteomes" id="UP000558509">
    <property type="component" value="Unassembled WGS sequence"/>
</dbReference>
<evidence type="ECO:0000313" key="3">
    <source>
        <dbReference type="Proteomes" id="UP000558509"/>
    </source>
</evidence>
<dbReference type="InterPro" id="IPR033369">
    <property type="entry name" value="C19orf12"/>
</dbReference>
<evidence type="ECO:0000256" key="1">
    <source>
        <dbReference type="ARBA" id="ARBA00029457"/>
    </source>
</evidence>
<comment type="similarity">
    <text evidence="1">Belongs to the C19orf12 family.</text>
</comment>
<reference evidence="2 3" key="1">
    <citation type="submission" date="2019-09" db="EMBL/GenBank/DDBJ databases">
        <title>Bird 10,000 Genomes (B10K) Project - Family phase.</title>
        <authorList>
            <person name="Zhang G."/>
        </authorList>
    </citation>
    <scope>NUCLEOTIDE SEQUENCE [LARGE SCALE GENOMIC DNA]</scope>
    <source>
        <strain evidence="2">B10K-DU-001-68</strain>
        <tissue evidence="2">Muscle</tissue>
    </source>
</reference>
<comment type="caution">
    <text evidence="2">The sequence shown here is derived from an EMBL/GenBank/DDBJ whole genome shotgun (WGS) entry which is preliminary data.</text>
</comment>
<dbReference type="PANTHER" id="PTHR31493">
    <property type="entry name" value="NAZO FAMILY MEMBER"/>
    <property type="match status" value="1"/>
</dbReference>
<dbReference type="EMBL" id="VZTB01015394">
    <property type="protein sequence ID" value="NXA82680.1"/>
    <property type="molecule type" value="Genomic_DNA"/>
</dbReference>
<dbReference type="AlphaFoldDB" id="A0A7K7YX77"/>
<name>A0A7K7YX77_THRLU</name>
<feature type="non-terminal residue" evidence="2">
    <location>
        <position position="58"/>
    </location>
</feature>
<dbReference type="Pfam" id="PF20721">
    <property type="entry name" value="C19orf12"/>
    <property type="match status" value="1"/>
</dbReference>
<proteinExistence type="inferred from homology"/>
<accession>A0A7K7YX77</accession>
<protein>
    <submittedName>
        <fullName evidence="2">CS012 protein</fullName>
    </submittedName>
</protein>
<dbReference type="PANTHER" id="PTHR31493:SF1">
    <property type="entry name" value="PROTEIN C19ORF12"/>
    <property type="match status" value="1"/>
</dbReference>
<sequence length="58" mass="6581">AAEKQKLYAEAKTALKNFRWTDAAQLICFVMSNSTVQEKLLGVLTSYLTKKLKAKIKF</sequence>
<organism evidence="2 3">
    <name type="scientific">Thryothorus ludovicianus</name>
    <name type="common">Carolina wren</name>
    <name type="synonym">Sylvia ludoviciana</name>
    <dbReference type="NCBI Taxonomy" id="74200"/>
    <lineage>
        <taxon>Eukaryota</taxon>
        <taxon>Metazoa</taxon>
        <taxon>Chordata</taxon>
        <taxon>Craniata</taxon>
        <taxon>Vertebrata</taxon>
        <taxon>Euteleostomi</taxon>
        <taxon>Archelosauria</taxon>
        <taxon>Archosauria</taxon>
        <taxon>Dinosauria</taxon>
        <taxon>Saurischia</taxon>
        <taxon>Theropoda</taxon>
        <taxon>Coelurosauria</taxon>
        <taxon>Aves</taxon>
        <taxon>Neognathae</taxon>
        <taxon>Neoaves</taxon>
        <taxon>Telluraves</taxon>
        <taxon>Australaves</taxon>
        <taxon>Passeriformes</taxon>
        <taxon>Certhiidae</taxon>
        <taxon>Troglodytinae</taxon>
        <taxon>Thryothorus</taxon>
    </lineage>
</organism>
<keyword evidence="3" id="KW-1185">Reference proteome</keyword>